<evidence type="ECO:0000256" key="1">
    <source>
        <dbReference type="SAM" id="MobiDB-lite"/>
    </source>
</evidence>
<dbReference type="HOGENOM" id="CLU_2886005_0_0_1"/>
<protein>
    <submittedName>
        <fullName evidence="2">Uncharacterized protein</fullName>
    </submittedName>
</protein>
<organism evidence="2 3">
    <name type="scientific">Collybiopsis luxurians FD-317 M1</name>
    <dbReference type="NCBI Taxonomy" id="944289"/>
    <lineage>
        <taxon>Eukaryota</taxon>
        <taxon>Fungi</taxon>
        <taxon>Dikarya</taxon>
        <taxon>Basidiomycota</taxon>
        <taxon>Agaricomycotina</taxon>
        <taxon>Agaricomycetes</taxon>
        <taxon>Agaricomycetidae</taxon>
        <taxon>Agaricales</taxon>
        <taxon>Marasmiineae</taxon>
        <taxon>Omphalotaceae</taxon>
        <taxon>Collybiopsis</taxon>
        <taxon>Collybiopsis luxurians</taxon>
    </lineage>
</organism>
<accession>A0A0D0CKV9</accession>
<dbReference type="EMBL" id="KN834781">
    <property type="protein sequence ID" value="KIK59117.1"/>
    <property type="molecule type" value="Genomic_DNA"/>
</dbReference>
<feature type="compositionally biased region" description="Basic residues" evidence="1">
    <location>
        <begin position="47"/>
        <end position="63"/>
    </location>
</feature>
<name>A0A0D0CKV9_9AGAR</name>
<keyword evidence="3" id="KW-1185">Reference proteome</keyword>
<dbReference type="Proteomes" id="UP000053593">
    <property type="component" value="Unassembled WGS sequence"/>
</dbReference>
<feature type="region of interest" description="Disordered" evidence="1">
    <location>
        <begin position="1"/>
        <end position="63"/>
    </location>
</feature>
<dbReference type="AlphaFoldDB" id="A0A0D0CKV9"/>
<reference evidence="2 3" key="1">
    <citation type="submission" date="2014-04" db="EMBL/GenBank/DDBJ databases">
        <title>Evolutionary Origins and Diversification of the Mycorrhizal Mutualists.</title>
        <authorList>
            <consortium name="DOE Joint Genome Institute"/>
            <consortium name="Mycorrhizal Genomics Consortium"/>
            <person name="Kohler A."/>
            <person name="Kuo A."/>
            <person name="Nagy L.G."/>
            <person name="Floudas D."/>
            <person name="Copeland A."/>
            <person name="Barry K.W."/>
            <person name="Cichocki N."/>
            <person name="Veneault-Fourrey C."/>
            <person name="LaButti K."/>
            <person name="Lindquist E.A."/>
            <person name="Lipzen A."/>
            <person name="Lundell T."/>
            <person name="Morin E."/>
            <person name="Murat C."/>
            <person name="Riley R."/>
            <person name="Ohm R."/>
            <person name="Sun H."/>
            <person name="Tunlid A."/>
            <person name="Henrissat B."/>
            <person name="Grigoriev I.V."/>
            <person name="Hibbett D.S."/>
            <person name="Martin F."/>
        </authorList>
    </citation>
    <scope>NUCLEOTIDE SEQUENCE [LARGE SCALE GENOMIC DNA]</scope>
    <source>
        <strain evidence="2 3">FD-317 M1</strain>
    </source>
</reference>
<evidence type="ECO:0000313" key="2">
    <source>
        <dbReference type="EMBL" id="KIK59117.1"/>
    </source>
</evidence>
<proteinExistence type="predicted"/>
<feature type="compositionally biased region" description="Polar residues" evidence="1">
    <location>
        <begin position="36"/>
        <end position="46"/>
    </location>
</feature>
<gene>
    <name evidence="2" type="ORF">GYMLUDRAFT_74669</name>
</gene>
<sequence length="63" mass="7002">MIRPPTKAPSPVERTNRNVVSTTSSSSSTANKHHTPSISFKLSTRSKAPHKKRAIRRSYKSIV</sequence>
<evidence type="ECO:0000313" key="3">
    <source>
        <dbReference type="Proteomes" id="UP000053593"/>
    </source>
</evidence>